<dbReference type="InterPro" id="IPR016161">
    <property type="entry name" value="Ald_DH/histidinol_DH"/>
</dbReference>
<keyword evidence="5" id="KW-0812">Transmembrane</keyword>
<evidence type="ECO:0000313" key="7">
    <source>
        <dbReference type="EMBL" id="OJT03594.1"/>
    </source>
</evidence>
<sequence length="342" mass="37464">MSLTYTSLDDIPKIHDTAQRAWLSGKAKSVAFRKEQIAQVGYLVKDNKQRFKDAMKADLGRPYLETEFFDFGIVYAEARMAYDSIGAWTAAQSAAFSAKWFFMRPRGVPQPKGVVLVIAPFNYPLFLLLVPLISAIAGGNAVVLKPPEHTPAFSALLAELLPKYLDPELYQVINGAVPETTKILELQWDHIMYTGNGRVARIVAQAASKYLTPLTLELGGKNPVFVDPKVDLTMTARRVLWGRVSNAGQICMAPEYVLVPEEIQDAFVAALRAAHDAFFPEGPKNSASFGRIVTEAHAARIKGLIEGTKGTIEFGGEVDVGEKYVAPTVVSNVRGDDSLMSE</sequence>
<dbReference type="PROSITE" id="PS00687">
    <property type="entry name" value="ALDEHYDE_DEHYDR_GLU"/>
    <property type="match status" value="1"/>
</dbReference>
<evidence type="ECO:0000313" key="8">
    <source>
        <dbReference type="Proteomes" id="UP000184267"/>
    </source>
</evidence>
<dbReference type="PANTHER" id="PTHR43570:SF16">
    <property type="entry name" value="ALDEHYDE DEHYDROGENASE TYPE III, ISOFORM Q"/>
    <property type="match status" value="1"/>
</dbReference>
<dbReference type="InterPro" id="IPR016160">
    <property type="entry name" value="Ald_DH_CS_CYS"/>
</dbReference>
<keyword evidence="5" id="KW-0472">Membrane</keyword>
<feature type="domain" description="Aldehyde dehydrogenase" evidence="6">
    <location>
        <begin position="8"/>
        <end position="342"/>
    </location>
</feature>
<keyword evidence="2 4" id="KW-0560">Oxidoreductase</keyword>
<evidence type="ECO:0000259" key="6">
    <source>
        <dbReference type="Pfam" id="PF00171"/>
    </source>
</evidence>
<comment type="similarity">
    <text evidence="1 4">Belongs to the aldehyde dehydrogenase family.</text>
</comment>
<keyword evidence="8" id="KW-1185">Reference proteome</keyword>
<dbReference type="InterPro" id="IPR012394">
    <property type="entry name" value="Aldehyde_DH_NAD(P)"/>
</dbReference>
<dbReference type="GO" id="GO:0006081">
    <property type="term" value="P:aldehyde metabolic process"/>
    <property type="evidence" value="ECO:0007669"/>
    <property type="project" value="InterPro"/>
</dbReference>
<dbReference type="AlphaFoldDB" id="A0A1M2V7N2"/>
<reference evidence="7 8" key="1">
    <citation type="submission" date="2016-10" db="EMBL/GenBank/DDBJ databases">
        <title>Genome sequence of the basidiomycete white-rot fungus Trametes pubescens.</title>
        <authorList>
            <person name="Makela M.R."/>
            <person name="Granchi Z."/>
            <person name="Peng M."/>
            <person name="De Vries R.P."/>
            <person name="Grigoriev I."/>
            <person name="Riley R."/>
            <person name="Hilden K."/>
        </authorList>
    </citation>
    <scope>NUCLEOTIDE SEQUENCE [LARGE SCALE GENOMIC DNA]</scope>
    <source>
        <strain evidence="7 8">FBCC735</strain>
    </source>
</reference>
<evidence type="ECO:0000256" key="3">
    <source>
        <dbReference type="PROSITE-ProRule" id="PRU10007"/>
    </source>
</evidence>
<protein>
    <submittedName>
        <fullName evidence="7">Aldehyde dehydrogenase family 3 member B1</fullName>
    </submittedName>
</protein>
<dbReference type="InterPro" id="IPR016162">
    <property type="entry name" value="Ald_DH_N"/>
</dbReference>
<feature type="active site" evidence="3">
    <location>
        <position position="217"/>
    </location>
</feature>
<dbReference type="GO" id="GO:0004029">
    <property type="term" value="F:aldehyde dehydrogenase (NAD+) activity"/>
    <property type="evidence" value="ECO:0007669"/>
    <property type="project" value="TreeGrafter"/>
</dbReference>
<keyword evidence="5" id="KW-1133">Transmembrane helix</keyword>
<dbReference type="InterPro" id="IPR016163">
    <property type="entry name" value="Ald_DH_C"/>
</dbReference>
<gene>
    <name evidence="7" type="ORF">TRAPUB_5770</name>
</gene>
<dbReference type="SUPFAM" id="SSF53720">
    <property type="entry name" value="ALDH-like"/>
    <property type="match status" value="1"/>
</dbReference>
<evidence type="ECO:0000256" key="1">
    <source>
        <dbReference type="ARBA" id="ARBA00009986"/>
    </source>
</evidence>
<dbReference type="InterPro" id="IPR029510">
    <property type="entry name" value="Ald_DH_CS_GLU"/>
</dbReference>
<name>A0A1M2V7N2_TRAPU</name>
<organism evidence="7 8">
    <name type="scientific">Trametes pubescens</name>
    <name type="common">White-rot fungus</name>
    <dbReference type="NCBI Taxonomy" id="154538"/>
    <lineage>
        <taxon>Eukaryota</taxon>
        <taxon>Fungi</taxon>
        <taxon>Dikarya</taxon>
        <taxon>Basidiomycota</taxon>
        <taxon>Agaricomycotina</taxon>
        <taxon>Agaricomycetes</taxon>
        <taxon>Polyporales</taxon>
        <taxon>Polyporaceae</taxon>
        <taxon>Trametes</taxon>
    </lineage>
</organism>
<dbReference type="STRING" id="154538.A0A1M2V7N2"/>
<dbReference type="PANTHER" id="PTHR43570">
    <property type="entry name" value="ALDEHYDE DEHYDROGENASE"/>
    <property type="match status" value="1"/>
</dbReference>
<accession>A0A1M2V7N2</accession>
<dbReference type="Gene3D" id="3.40.605.10">
    <property type="entry name" value="Aldehyde Dehydrogenase, Chain A, domain 1"/>
    <property type="match status" value="1"/>
</dbReference>
<comment type="caution">
    <text evidence="7">The sequence shown here is derived from an EMBL/GenBank/DDBJ whole genome shotgun (WGS) entry which is preliminary data.</text>
</comment>
<dbReference type="InterPro" id="IPR015590">
    <property type="entry name" value="Aldehyde_DH_dom"/>
</dbReference>
<dbReference type="GO" id="GO:0005737">
    <property type="term" value="C:cytoplasm"/>
    <property type="evidence" value="ECO:0007669"/>
    <property type="project" value="TreeGrafter"/>
</dbReference>
<evidence type="ECO:0000256" key="2">
    <source>
        <dbReference type="ARBA" id="ARBA00023002"/>
    </source>
</evidence>
<dbReference type="OMA" id="MKDQKVP"/>
<dbReference type="OrthoDB" id="440325at2759"/>
<feature type="transmembrane region" description="Helical" evidence="5">
    <location>
        <begin position="114"/>
        <end position="137"/>
    </location>
</feature>
<evidence type="ECO:0000256" key="4">
    <source>
        <dbReference type="RuleBase" id="RU003345"/>
    </source>
</evidence>
<dbReference type="Pfam" id="PF00171">
    <property type="entry name" value="Aldedh"/>
    <property type="match status" value="1"/>
</dbReference>
<proteinExistence type="inferred from homology"/>
<dbReference type="Proteomes" id="UP000184267">
    <property type="component" value="Unassembled WGS sequence"/>
</dbReference>
<dbReference type="PROSITE" id="PS00070">
    <property type="entry name" value="ALDEHYDE_DEHYDR_CYS"/>
    <property type="match status" value="1"/>
</dbReference>
<dbReference type="EMBL" id="MNAD01001604">
    <property type="protein sequence ID" value="OJT03594.1"/>
    <property type="molecule type" value="Genomic_DNA"/>
</dbReference>
<evidence type="ECO:0000256" key="5">
    <source>
        <dbReference type="SAM" id="Phobius"/>
    </source>
</evidence>
<dbReference type="Gene3D" id="3.40.309.10">
    <property type="entry name" value="Aldehyde Dehydrogenase, Chain A, domain 2"/>
    <property type="match status" value="1"/>
</dbReference>